<proteinExistence type="predicted"/>
<keyword evidence="2" id="KW-1185">Reference proteome</keyword>
<dbReference type="RefSeq" id="WP_007704702.1">
    <property type="nucleotide sequence ID" value="NZ_AOIQ01000024.1"/>
</dbReference>
<dbReference type="EMBL" id="AOIQ01000024">
    <property type="protein sequence ID" value="ELZ07046.1"/>
    <property type="molecule type" value="Genomic_DNA"/>
</dbReference>
<evidence type="ECO:0000313" key="2">
    <source>
        <dbReference type="Proteomes" id="UP000011560"/>
    </source>
</evidence>
<dbReference type="Pfam" id="PF23444">
    <property type="entry name" value="DUF7127"/>
    <property type="match status" value="1"/>
</dbReference>
<organism evidence="1 2">
    <name type="scientific">Halovivax asiaticus JCM 14624</name>
    <dbReference type="NCBI Taxonomy" id="1227490"/>
    <lineage>
        <taxon>Archaea</taxon>
        <taxon>Methanobacteriati</taxon>
        <taxon>Methanobacteriota</taxon>
        <taxon>Stenosarchaea group</taxon>
        <taxon>Halobacteria</taxon>
        <taxon>Halobacteriales</taxon>
        <taxon>Natrialbaceae</taxon>
        <taxon>Halovivax</taxon>
    </lineage>
</organism>
<gene>
    <name evidence="1" type="ORF">C479_15612</name>
</gene>
<dbReference type="OrthoDB" id="304071at2157"/>
<evidence type="ECO:0008006" key="3">
    <source>
        <dbReference type="Google" id="ProtNLM"/>
    </source>
</evidence>
<dbReference type="AlphaFoldDB" id="M0B822"/>
<protein>
    <recommendedName>
        <fullName evidence="3">Hsp20/alpha crystallin family protein</fullName>
    </recommendedName>
</protein>
<sequence length="82" mass="8642">MTIADTAGAQSAMVRTYEYDDSSVVVADLADASAEPAVDVVDGTAIVVLDGRQHEIDLPREGTVADTFMKNGVLSIELEGTR</sequence>
<name>M0B822_9EURY</name>
<comment type="caution">
    <text evidence="1">The sequence shown here is derived from an EMBL/GenBank/DDBJ whole genome shotgun (WGS) entry which is preliminary data.</text>
</comment>
<reference evidence="1 2" key="1">
    <citation type="journal article" date="2014" name="PLoS Genet.">
        <title>Phylogenetically driven sequencing of extremely halophilic archaea reveals strategies for static and dynamic osmo-response.</title>
        <authorList>
            <person name="Becker E.A."/>
            <person name="Seitzer P.M."/>
            <person name="Tritt A."/>
            <person name="Larsen D."/>
            <person name="Krusor M."/>
            <person name="Yao A.I."/>
            <person name="Wu D."/>
            <person name="Madern D."/>
            <person name="Eisen J.A."/>
            <person name="Darling A.E."/>
            <person name="Facciotti M.T."/>
        </authorList>
    </citation>
    <scope>NUCLEOTIDE SEQUENCE [LARGE SCALE GENOMIC DNA]</scope>
    <source>
        <strain evidence="1 2">JCM 14624</strain>
    </source>
</reference>
<dbReference type="STRING" id="1227490.C479_15612"/>
<dbReference type="InterPro" id="IPR055551">
    <property type="entry name" value="DUF7127"/>
</dbReference>
<dbReference type="Proteomes" id="UP000011560">
    <property type="component" value="Unassembled WGS sequence"/>
</dbReference>
<accession>M0B822</accession>
<evidence type="ECO:0000313" key="1">
    <source>
        <dbReference type="EMBL" id="ELZ07046.1"/>
    </source>
</evidence>